<evidence type="ECO:0000313" key="3">
    <source>
        <dbReference type="Proteomes" id="UP001240236"/>
    </source>
</evidence>
<sequence length="650" mass="70648">MTAHRHALIIATQCQNMNRLDQMEPAAEELARVLLDPDLGDCRPGLPDSALVVGEKTQAEVETAVRNALSYAGKQGATLVLAFLGHGFLADGNTNLYLMAAQSLEDVASTAVDIPGLLAVAANEPNVGGIIVLVDTCHAGGAAPPAGAVANGARGGRTTVEVLMACSSRQAAVNFRLTTALCALLVEGRGEAGTIHLNELISDLTYRIEGQAPAYNAYHGEGKRLWISHNSRAIAPEKGMGIFGADRYREFVRQALPDSGGLPPLDVAIRLLKEQGNASGLARAEMFVTVQRTVALLRSPPLRPLITTERLRRAAGFVLPDYFTAEQIDADVVAYLVLNPAADEKDGQGDLMRFVLRLAHTCGIDFGDSTLKQWIDTMRIAPAMVNDFKADLERAPEPMRLVVSVHASVTGDWPESVSACLQLDGQDLYYQRYACAPTADGVSSAIADAVFDADKAAEDRDLRCRRIDVAAPVGLLLGWRPEEIDDEGRLGANHDFVLHWSERLKKSRRMSRLLALLHERPPGSPRFSRLERDDLGDLATLGVRLYNQNLSSAVVLGHLPDDAEELLTLLLLRTPYVIWPAEPGKNWASSADLDKYWHKLPTGFSAAYRARWSGQPELAAIAGLRAVWDDEHWLGFCRAKPARSDREEAA</sequence>
<evidence type="ECO:0000313" key="2">
    <source>
        <dbReference type="EMBL" id="MDQ0365071.1"/>
    </source>
</evidence>
<dbReference type="AlphaFoldDB" id="A0AAE4AWT9"/>
<organism evidence="2 3">
    <name type="scientific">Catenuloplanes indicus</name>
    <dbReference type="NCBI Taxonomy" id="137267"/>
    <lineage>
        <taxon>Bacteria</taxon>
        <taxon>Bacillati</taxon>
        <taxon>Actinomycetota</taxon>
        <taxon>Actinomycetes</taxon>
        <taxon>Micromonosporales</taxon>
        <taxon>Micromonosporaceae</taxon>
        <taxon>Catenuloplanes</taxon>
    </lineage>
</organism>
<name>A0AAE4AWT9_9ACTN</name>
<proteinExistence type="predicted"/>
<gene>
    <name evidence="2" type="ORF">J2S42_001740</name>
</gene>
<keyword evidence="3" id="KW-1185">Reference proteome</keyword>
<dbReference type="GO" id="GO:0006508">
    <property type="term" value="P:proteolysis"/>
    <property type="evidence" value="ECO:0007669"/>
    <property type="project" value="InterPro"/>
</dbReference>
<dbReference type="Pfam" id="PF19965">
    <property type="entry name" value="VMAP-M2"/>
    <property type="match status" value="1"/>
</dbReference>
<accession>A0AAE4AWT9</accession>
<dbReference type="EMBL" id="JAUSUZ010000001">
    <property type="protein sequence ID" value="MDQ0365071.1"/>
    <property type="molecule type" value="Genomic_DNA"/>
</dbReference>
<dbReference type="InterPro" id="IPR045446">
    <property type="entry name" value="VMAP-M2"/>
</dbReference>
<dbReference type="GO" id="GO:0004197">
    <property type="term" value="F:cysteine-type endopeptidase activity"/>
    <property type="evidence" value="ECO:0007669"/>
    <property type="project" value="InterPro"/>
</dbReference>
<dbReference type="RefSeq" id="WP_307237230.1">
    <property type="nucleotide sequence ID" value="NZ_JAUSUZ010000001.1"/>
</dbReference>
<dbReference type="Proteomes" id="UP001240236">
    <property type="component" value="Unassembled WGS sequence"/>
</dbReference>
<reference evidence="2 3" key="1">
    <citation type="submission" date="2023-07" db="EMBL/GenBank/DDBJ databases">
        <title>Sequencing the genomes of 1000 actinobacteria strains.</title>
        <authorList>
            <person name="Klenk H.-P."/>
        </authorList>
    </citation>
    <scope>NUCLEOTIDE SEQUENCE [LARGE SCALE GENOMIC DNA]</scope>
    <source>
        <strain evidence="2 3">DSM 44709</strain>
    </source>
</reference>
<feature type="domain" description="vWA-MoxR associated protein middle region 2" evidence="1">
    <location>
        <begin position="195"/>
        <end position="381"/>
    </location>
</feature>
<protein>
    <recommendedName>
        <fullName evidence="1">vWA-MoxR associated protein middle region 2 domain-containing protein</fullName>
    </recommendedName>
</protein>
<evidence type="ECO:0000259" key="1">
    <source>
        <dbReference type="Pfam" id="PF19965"/>
    </source>
</evidence>
<comment type="caution">
    <text evidence="2">The sequence shown here is derived from an EMBL/GenBank/DDBJ whole genome shotgun (WGS) entry which is preliminary data.</text>
</comment>